<dbReference type="SFLD" id="SFLDG01067">
    <property type="entry name" value="SPASM/twitch_domain_containing"/>
    <property type="match status" value="1"/>
</dbReference>
<comment type="caution">
    <text evidence="8">The sequence shown here is derived from an EMBL/GenBank/DDBJ whole genome shotgun (WGS) entry which is preliminary data.</text>
</comment>
<dbReference type="EMBL" id="JACRSU010000003">
    <property type="protein sequence ID" value="MBC8540884.1"/>
    <property type="molecule type" value="Genomic_DNA"/>
</dbReference>
<dbReference type="GO" id="GO:0051539">
    <property type="term" value="F:4 iron, 4 sulfur cluster binding"/>
    <property type="evidence" value="ECO:0007669"/>
    <property type="project" value="UniProtKB-KW"/>
</dbReference>
<dbReference type="InterPro" id="IPR013785">
    <property type="entry name" value="Aldolase_TIM"/>
</dbReference>
<evidence type="ECO:0000256" key="2">
    <source>
        <dbReference type="ARBA" id="ARBA00022485"/>
    </source>
</evidence>
<protein>
    <submittedName>
        <fullName evidence="8">Radical SAM protein</fullName>
    </submittedName>
</protein>
<dbReference type="SFLD" id="SFLDS00029">
    <property type="entry name" value="Radical_SAM"/>
    <property type="match status" value="1"/>
</dbReference>
<dbReference type="Gene3D" id="3.20.20.70">
    <property type="entry name" value="Aldolase class I"/>
    <property type="match status" value="1"/>
</dbReference>
<sequence length="339" mass="37507">MNVKSVYVETTNICNLNCKTCYNRSGLNKERKEISKAQLEEIIKLFLPFGLSRFLISGGEPALHTEFDKILDLVDAYPNLSFGIVTNGTVHSQKLIEFLNTRENFTLQISLDGSTEEQNSKTRGAGHFAKVLEFAKQIHSKSASPLLKMVISQNNYDDIESFYKLAVSLNFTPEFAFIFRSGNGASGWEDKAVSPQQKIKALNLIDGLNKTYGVNAVLPFCTGKCPFTKGDSNLSLCIKTDGSVQPCQMLYQEQFTLANALSFDLGAFQAGLSRIVQIAQERLALDYGCKKCMLNKYCGKGCVGAAANLNGDPLTTDGDCEFRKLQLLSHQMRGVMKRP</sequence>
<accession>A0A926DPC7</accession>
<dbReference type="SUPFAM" id="SSF102114">
    <property type="entry name" value="Radical SAM enzymes"/>
    <property type="match status" value="1"/>
</dbReference>
<dbReference type="CDD" id="cd01335">
    <property type="entry name" value="Radical_SAM"/>
    <property type="match status" value="1"/>
</dbReference>
<keyword evidence="3" id="KW-0949">S-adenosyl-L-methionine</keyword>
<dbReference type="PANTHER" id="PTHR11228">
    <property type="entry name" value="RADICAL SAM DOMAIN PROTEIN"/>
    <property type="match status" value="1"/>
</dbReference>
<dbReference type="InterPro" id="IPR017200">
    <property type="entry name" value="PqqE-like"/>
</dbReference>
<dbReference type="Proteomes" id="UP000611762">
    <property type="component" value="Unassembled WGS sequence"/>
</dbReference>
<dbReference type="NCBIfam" id="TIGR04085">
    <property type="entry name" value="rSAM_more_4Fe4S"/>
    <property type="match status" value="1"/>
</dbReference>
<name>A0A926DPC7_9FIRM</name>
<evidence type="ECO:0000259" key="7">
    <source>
        <dbReference type="PROSITE" id="PS51918"/>
    </source>
</evidence>
<keyword evidence="6" id="KW-0411">Iron-sulfur</keyword>
<dbReference type="RefSeq" id="WP_249312361.1">
    <property type="nucleotide sequence ID" value="NZ_JACRSU010000003.1"/>
</dbReference>
<organism evidence="8 9">
    <name type="scientific">Congzhengia minquanensis</name>
    <dbReference type="NCBI Taxonomy" id="2763657"/>
    <lineage>
        <taxon>Bacteria</taxon>
        <taxon>Bacillati</taxon>
        <taxon>Bacillota</taxon>
        <taxon>Clostridia</taxon>
        <taxon>Eubacteriales</taxon>
        <taxon>Oscillospiraceae</taxon>
        <taxon>Congzhengia</taxon>
    </lineage>
</organism>
<dbReference type="PIRSF" id="PIRSF037420">
    <property type="entry name" value="PQQ_syn_pqqE"/>
    <property type="match status" value="1"/>
</dbReference>
<keyword evidence="9" id="KW-1185">Reference proteome</keyword>
<evidence type="ECO:0000256" key="3">
    <source>
        <dbReference type="ARBA" id="ARBA00022691"/>
    </source>
</evidence>
<reference evidence="8" key="1">
    <citation type="submission" date="2020-08" db="EMBL/GenBank/DDBJ databases">
        <title>Genome public.</title>
        <authorList>
            <person name="Liu C."/>
            <person name="Sun Q."/>
        </authorList>
    </citation>
    <scope>NUCLEOTIDE SEQUENCE</scope>
    <source>
        <strain evidence="8">H8</strain>
    </source>
</reference>
<proteinExistence type="predicted"/>
<evidence type="ECO:0000313" key="9">
    <source>
        <dbReference type="Proteomes" id="UP000611762"/>
    </source>
</evidence>
<evidence type="ECO:0000313" key="8">
    <source>
        <dbReference type="EMBL" id="MBC8540884.1"/>
    </source>
</evidence>
<dbReference type="InterPro" id="IPR007197">
    <property type="entry name" value="rSAM"/>
</dbReference>
<dbReference type="Pfam" id="PF04055">
    <property type="entry name" value="Radical_SAM"/>
    <property type="match status" value="1"/>
</dbReference>
<dbReference type="GO" id="GO:0003824">
    <property type="term" value="F:catalytic activity"/>
    <property type="evidence" value="ECO:0007669"/>
    <property type="project" value="InterPro"/>
</dbReference>
<keyword evidence="5" id="KW-0408">Iron</keyword>
<dbReference type="InterPro" id="IPR023885">
    <property type="entry name" value="4Fe4S-binding_SPASM_dom"/>
</dbReference>
<dbReference type="InterPro" id="IPR058240">
    <property type="entry name" value="rSAM_sf"/>
</dbReference>
<evidence type="ECO:0000256" key="5">
    <source>
        <dbReference type="ARBA" id="ARBA00023004"/>
    </source>
</evidence>
<keyword evidence="2" id="KW-0004">4Fe-4S</keyword>
<comment type="cofactor">
    <cofactor evidence="1">
        <name>[4Fe-4S] cluster</name>
        <dbReference type="ChEBI" id="CHEBI:49883"/>
    </cofactor>
</comment>
<dbReference type="PANTHER" id="PTHR11228:SF7">
    <property type="entry name" value="PQQA PEPTIDE CYCLASE"/>
    <property type="match status" value="1"/>
</dbReference>
<dbReference type="GO" id="GO:0046872">
    <property type="term" value="F:metal ion binding"/>
    <property type="evidence" value="ECO:0007669"/>
    <property type="project" value="UniProtKB-KW"/>
</dbReference>
<dbReference type="SFLD" id="SFLDG01386">
    <property type="entry name" value="main_SPASM_domain-containing"/>
    <property type="match status" value="1"/>
</dbReference>
<feature type="domain" description="Radical SAM core" evidence="7">
    <location>
        <begin position="1"/>
        <end position="215"/>
    </location>
</feature>
<evidence type="ECO:0000256" key="1">
    <source>
        <dbReference type="ARBA" id="ARBA00001966"/>
    </source>
</evidence>
<gene>
    <name evidence="8" type="ORF">H8698_07835</name>
</gene>
<dbReference type="InterPro" id="IPR050377">
    <property type="entry name" value="Radical_SAM_PqqE_MftC-like"/>
</dbReference>
<evidence type="ECO:0000256" key="6">
    <source>
        <dbReference type="ARBA" id="ARBA00023014"/>
    </source>
</evidence>
<evidence type="ECO:0000256" key="4">
    <source>
        <dbReference type="ARBA" id="ARBA00022723"/>
    </source>
</evidence>
<keyword evidence="4" id="KW-0479">Metal-binding</keyword>
<dbReference type="AlphaFoldDB" id="A0A926DPC7"/>
<dbReference type="PROSITE" id="PS51918">
    <property type="entry name" value="RADICAL_SAM"/>
    <property type="match status" value="1"/>
</dbReference>